<feature type="transmembrane region" description="Helical" evidence="8">
    <location>
        <begin position="350"/>
        <end position="368"/>
    </location>
</feature>
<evidence type="ECO:0000313" key="10">
    <source>
        <dbReference type="Proteomes" id="UP000217265"/>
    </source>
</evidence>
<evidence type="ECO:0000256" key="2">
    <source>
        <dbReference type="ARBA" id="ARBA00022475"/>
    </source>
</evidence>
<keyword evidence="2" id="KW-1003">Cell membrane</keyword>
<protein>
    <recommendedName>
        <fullName evidence="11">Glycosyltransferase RgtA/B/C/D-like domain-containing protein</fullName>
    </recommendedName>
</protein>
<dbReference type="KEGG" id="vbh:CMV30_03225"/>
<evidence type="ECO:0000256" key="6">
    <source>
        <dbReference type="ARBA" id="ARBA00022989"/>
    </source>
</evidence>
<keyword evidence="4" id="KW-0808">Transferase</keyword>
<name>A0A290QFC0_9BACT</name>
<evidence type="ECO:0008006" key="11">
    <source>
        <dbReference type="Google" id="ProtNLM"/>
    </source>
</evidence>
<dbReference type="OrthoDB" id="179498at2"/>
<dbReference type="Proteomes" id="UP000217265">
    <property type="component" value="Chromosome"/>
</dbReference>
<dbReference type="PANTHER" id="PTHR33908:SF11">
    <property type="entry name" value="MEMBRANE PROTEIN"/>
    <property type="match status" value="1"/>
</dbReference>
<sequence>MNSRRSLQEWVHWLEVGAGGRWVARVAVILGVVLLSLRIGYVQFHGPLTETTLAQAVVARQLVKGEGFTTLVNYPQTVAWMKEHTGRAGGGTEASQFDPAKALPELHQAPLYPVVIAGALKVFPEGKRAALFDTVPKPPDGFGADYVLLVLNIVLLWVAAWQTYALGRRLFDEQVGVVAMLGLLLSASIWSTTVAVGGMPLLMVLMLALFHALVRIDQGAAAGKMPWLALGAAGGVSGLMFLADYAAGVALVAALGWAWLRFLGRARVIATVVVAGVFLIVAGPWMIRNVVLTGNPVALAWQGIALKAGDPTAEPETVRATLSAAAPVVDLDKLGNKMLTSLQKSFRERLWAGGGIFFTAFFVTGLVYRFREDRVNRVRWLFVATLALLVVAQAFFDSGEGERFPVVYATPLIAIFGAGFFVVLVASSEALRSHARWAAAVLLAVQALPLAHDVMEPQRLHFSYPPYYPGLFLGMREEMTRRGGAHPAWLADVPAGAAWYSGQRVWARPATLRDFYGVCQEQAQVALVLTPHTLDRPFFSELTKRNEAGGKLGDWSEVYGALVTNRFPAGFPLSLPQKVADNFYVLIDPLAMGGAGRRQ</sequence>
<gene>
    <name evidence="9" type="ORF">CMV30_03225</name>
</gene>
<proteinExistence type="predicted"/>
<feature type="transmembrane region" description="Helical" evidence="8">
    <location>
        <begin position="380"/>
        <end position="396"/>
    </location>
</feature>
<evidence type="ECO:0000256" key="1">
    <source>
        <dbReference type="ARBA" id="ARBA00004651"/>
    </source>
</evidence>
<feature type="transmembrane region" description="Helical" evidence="8">
    <location>
        <begin position="227"/>
        <end position="260"/>
    </location>
</feature>
<reference evidence="9 10" key="1">
    <citation type="submission" date="2017-09" db="EMBL/GenBank/DDBJ databases">
        <title>Complete genome sequence of Verrucomicrobial strain HZ-65, isolated from freshwater.</title>
        <authorList>
            <person name="Choi A."/>
        </authorList>
    </citation>
    <scope>NUCLEOTIDE SEQUENCE [LARGE SCALE GENOMIC DNA]</scope>
    <source>
        <strain evidence="9 10">HZ-65</strain>
    </source>
</reference>
<comment type="subcellular location">
    <subcellularLocation>
        <location evidence="1">Cell membrane</location>
        <topology evidence="1">Multi-pass membrane protein</topology>
    </subcellularLocation>
</comment>
<dbReference type="GO" id="GO:0016763">
    <property type="term" value="F:pentosyltransferase activity"/>
    <property type="evidence" value="ECO:0007669"/>
    <property type="project" value="TreeGrafter"/>
</dbReference>
<evidence type="ECO:0000256" key="8">
    <source>
        <dbReference type="SAM" id="Phobius"/>
    </source>
</evidence>
<organism evidence="9 10">
    <name type="scientific">Nibricoccus aquaticus</name>
    <dbReference type="NCBI Taxonomy" id="2576891"/>
    <lineage>
        <taxon>Bacteria</taxon>
        <taxon>Pseudomonadati</taxon>
        <taxon>Verrucomicrobiota</taxon>
        <taxon>Opitutia</taxon>
        <taxon>Opitutales</taxon>
        <taxon>Opitutaceae</taxon>
        <taxon>Nibricoccus</taxon>
    </lineage>
</organism>
<feature type="transmembrane region" description="Helical" evidence="8">
    <location>
        <begin position="22"/>
        <end position="41"/>
    </location>
</feature>
<dbReference type="GO" id="GO:0005886">
    <property type="term" value="C:plasma membrane"/>
    <property type="evidence" value="ECO:0007669"/>
    <property type="project" value="UniProtKB-SubCell"/>
</dbReference>
<evidence type="ECO:0000256" key="4">
    <source>
        <dbReference type="ARBA" id="ARBA00022679"/>
    </source>
</evidence>
<dbReference type="AlphaFoldDB" id="A0A290QFC0"/>
<evidence type="ECO:0000313" key="9">
    <source>
        <dbReference type="EMBL" id="ATC63051.1"/>
    </source>
</evidence>
<dbReference type="GO" id="GO:0009103">
    <property type="term" value="P:lipopolysaccharide biosynthetic process"/>
    <property type="evidence" value="ECO:0007669"/>
    <property type="project" value="UniProtKB-ARBA"/>
</dbReference>
<dbReference type="RefSeq" id="WP_096054683.1">
    <property type="nucleotide sequence ID" value="NZ_CP023344.1"/>
</dbReference>
<feature type="transmembrane region" description="Helical" evidence="8">
    <location>
        <begin position="408"/>
        <end position="426"/>
    </location>
</feature>
<dbReference type="PANTHER" id="PTHR33908">
    <property type="entry name" value="MANNOSYLTRANSFERASE YKCB-RELATED"/>
    <property type="match status" value="1"/>
</dbReference>
<keyword evidence="7 8" id="KW-0472">Membrane</keyword>
<feature type="transmembrane region" description="Helical" evidence="8">
    <location>
        <begin position="267"/>
        <end position="287"/>
    </location>
</feature>
<evidence type="ECO:0000256" key="5">
    <source>
        <dbReference type="ARBA" id="ARBA00022692"/>
    </source>
</evidence>
<feature type="transmembrane region" description="Helical" evidence="8">
    <location>
        <begin position="146"/>
        <end position="166"/>
    </location>
</feature>
<evidence type="ECO:0000256" key="7">
    <source>
        <dbReference type="ARBA" id="ARBA00023136"/>
    </source>
</evidence>
<keyword evidence="3" id="KW-0328">Glycosyltransferase</keyword>
<keyword evidence="5 8" id="KW-0812">Transmembrane</keyword>
<dbReference type="InterPro" id="IPR050297">
    <property type="entry name" value="LipidA_mod_glycosyltrf_83"/>
</dbReference>
<keyword evidence="6 8" id="KW-1133">Transmembrane helix</keyword>
<accession>A0A290QFC0</accession>
<keyword evidence="10" id="KW-1185">Reference proteome</keyword>
<feature type="transmembrane region" description="Helical" evidence="8">
    <location>
        <begin position="178"/>
        <end position="207"/>
    </location>
</feature>
<dbReference type="EMBL" id="CP023344">
    <property type="protein sequence ID" value="ATC63051.1"/>
    <property type="molecule type" value="Genomic_DNA"/>
</dbReference>
<evidence type="ECO:0000256" key="3">
    <source>
        <dbReference type="ARBA" id="ARBA00022676"/>
    </source>
</evidence>